<evidence type="ECO:0000313" key="7">
    <source>
        <dbReference type="EMBL" id="TWI59826.1"/>
    </source>
</evidence>
<dbReference type="PROSITE" id="PS51257">
    <property type="entry name" value="PROKAR_LIPOPROTEIN"/>
    <property type="match status" value="1"/>
</dbReference>
<dbReference type="OrthoDB" id="2456449at2"/>
<feature type="region of interest" description="Disordered" evidence="3">
    <location>
        <begin position="114"/>
        <end position="136"/>
    </location>
</feature>
<name>A0A562QUL8_9BACI</name>
<dbReference type="Gene3D" id="2.40.50.100">
    <property type="match status" value="1"/>
</dbReference>
<gene>
    <name evidence="7" type="ORF">IQ10_00248</name>
</gene>
<accession>A0A562QUL8</accession>
<dbReference type="Pfam" id="PF25989">
    <property type="entry name" value="YknX_C"/>
    <property type="match status" value="1"/>
</dbReference>
<organism evidence="7 8">
    <name type="scientific">Halalkalibacter nanhaiisediminis</name>
    <dbReference type="NCBI Taxonomy" id="688079"/>
    <lineage>
        <taxon>Bacteria</taxon>
        <taxon>Bacillati</taxon>
        <taxon>Bacillota</taxon>
        <taxon>Bacilli</taxon>
        <taxon>Bacillales</taxon>
        <taxon>Bacillaceae</taxon>
        <taxon>Halalkalibacter</taxon>
    </lineage>
</organism>
<dbReference type="InterPro" id="IPR058792">
    <property type="entry name" value="Beta-barrel_RND_2"/>
</dbReference>
<evidence type="ECO:0000256" key="3">
    <source>
        <dbReference type="SAM" id="MobiDB-lite"/>
    </source>
</evidence>
<evidence type="ECO:0000256" key="1">
    <source>
        <dbReference type="ARBA" id="ARBA00009477"/>
    </source>
</evidence>
<sequence>MKRITSLVGVISLVVAAGFITGCSNTEVSTEEEVRQIPVAVDLVSYGALSGSNQLSGTIEAYEEVNVAPKVAGELVEMNVEKGDIVQTGTLLARMDDTSERNALEQEQTRLRQAQSSLQRAQMGKSTAEQSYAQAQASLRQAEGGLAEAREGREANLNNSGFNVENARVALEEAQKNLERMQALYDEGLISDQDFEGAVNAENRARIAHEQAKLNQDQASSDTGLRSLEASVDQARIGVSMAQSAISEADIGIREAQIAVEQAQLSVDAAQNRLDDKRIVAPSPGEVVSVNGYVGEMISNQAAFAQILELDRVKLGVDITAEQIAMFNQGETVEVAVANSTEALSGTISYISATSQDTGLFKVEVAIDNPDRKLRPGMFGSIVMEEVLADEGILIPTQAIVEKQGESFVFIVEEGVAVRKNIEVNRFDTEFTSVTGDLKENNQIVVRGQNLLEDGDFVEVMEEE</sequence>
<comment type="similarity">
    <text evidence="1">Belongs to the membrane fusion protein (MFP) (TC 8.A.1) family.</text>
</comment>
<dbReference type="EMBL" id="VLKZ01000001">
    <property type="protein sequence ID" value="TWI59826.1"/>
    <property type="molecule type" value="Genomic_DNA"/>
</dbReference>
<dbReference type="GO" id="GO:1990281">
    <property type="term" value="C:efflux pump complex"/>
    <property type="evidence" value="ECO:0007669"/>
    <property type="project" value="TreeGrafter"/>
</dbReference>
<dbReference type="NCBIfam" id="TIGR01730">
    <property type="entry name" value="RND_mfp"/>
    <property type="match status" value="1"/>
</dbReference>
<evidence type="ECO:0000259" key="4">
    <source>
        <dbReference type="Pfam" id="PF25917"/>
    </source>
</evidence>
<dbReference type="Proteomes" id="UP000315711">
    <property type="component" value="Unassembled WGS sequence"/>
</dbReference>
<dbReference type="AlphaFoldDB" id="A0A562QUL8"/>
<keyword evidence="8" id="KW-1185">Reference proteome</keyword>
<protein>
    <submittedName>
        <fullName evidence="7">RND family efflux transporter MFP subunit</fullName>
    </submittedName>
</protein>
<dbReference type="SUPFAM" id="SSF111369">
    <property type="entry name" value="HlyD-like secretion proteins"/>
    <property type="match status" value="2"/>
</dbReference>
<dbReference type="GO" id="GO:0015562">
    <property type="term" value="F:efflux transmembrane transporter activity"/>
    <property type="evidence" value="ECO:0007669"/>
    <property type="project" value="TreeGrafter"/>
</dbReference>
<evidence type="ECO:0000256" key="2">
    <source>
        <dbReference type="SAM" id="Coils"/>
    </source>
</evidence>
<dbReference type="PANTHER" id="PTHR30469">
    <property type="entry name" value="MULTIDRUG RESISTANCE PROTEIN MDTA"/>
    <property type="match status" value="1"/>
</dbReference>
<evidence type="ECO:0000259" key="6">
    <source>
        <dbReference type="Pfam" id="PF25989"/>
    </source>
</evidence>
<evidence type="ECO:0000313" key="8">
    <source>
        <dbReference type="Proteomes" id="UP000315711"/>
    </source>
</evidence>
<feature type="coiled-coil region" evidence="2">
    <location>
        <begin position="164"/>
        <end position="191"/>
    </location>
</feature>
<keyword evidence="2" id="KW-0175">Coiled coil</keyword>
<dbReference type="Gene3D" id="1.10.287.470">
    <property type="entry name" value="Helix hairpin bin"/>
    <property type="match status" value="1"/>
</dbReference>
<dbReference type="InterPro" id="IPR058637">
    <property type="entry name" value="YknX-like_C"/>
</dbReference>
<feature type="domain" description="Multidrug resistance protein MdtA-like barrel-sandwich hybrid" evidence="4">
    <location>
        <begin position="64"/>
        <end position="305"/>
    </location>
</feature>
<dbReference type="RefSeq" id="WP_144448653.1">
    <property type="nucleotide sequence ID" value="NZ_VLKZ01000001.1"/>
</dbReference>
<evidence type="ECO:0000259" key="5">
    <source>
        <dbReference type="Pfam" id="PF25954"/>
    </source>
</evidence>
<dbReference type="Pfam" id="PF25954">
    <property type="entry name" value="Beta-barrel_RND_2"/>
    <property type="match status" value="1"/>
</dbReference>
<dbReference type="InterPro" id="IPR058625">
    <property type="entry name" value="MdtA-like_BSH"/>
</dbReference>
<dbReference type="Pfam" id="PF25917">
    <property type="entry name" value="BSH_RND"/>
    <property type="match status" value="1"/>
</dbReference>
<dbReference type="InterPro" id="IPR006143">
    <property type="entry name" value="RND_pump_MFP"/>
</dbReference>
<dbReference type="SUPFAM" id="SSF56954">
    <property type="entry name" value="Outer membrane efflux proteins (OEP)"/>
    <property type="match status" value="1"/>
</dbReference>
<feature type="domain" description="CusB-like beta-barrel" evidence="5">
    <location>
        <begin position="316"/>
        <end position="384"/>
    </location>
</feature>
<feature type="domain" description="YknX-like C-terminal permuted SH3-like" evidence="6">
    <location>
        <begin position="394"/>
        <end position="460"/>
    </location>
</feature>
<proteinExistence type="inferred from homology"/>
<dbReference type="PANTHER" id="PTHR30469:SF33">
    <property type="entry name" value="SLR1207 PROTEIN"/>
    <property type="match status" value="1"/>
</dbReference>
<comment type="caution">
    <text evidence="7">The sequence shown here is derived from an EMBL/GenBank/DDBJ whole genome shotgun (WGS) entry which is preliminary data.</text>
</comment>
<reference evidence="7 8" key="1">
    <citation type="journal article" date="2015" name="Stand. Genomic Sci.">
        <title>Genomic Encyclopedia of Bacterial and Archaeal Type Strains, Phase III: the genomes of soil and plant-associated and newly described type strains.</title>
        <authorList>
            <person name="Whitman W.B."/>
            <person name="Woyke T."/>
            <person name="Klenk H.P."/>
            <person name="Zhou Y."/>
            <person name="Lilburn T.G."/>
            <person name="Beck B.J."/>
            <person name="De Vos P."/>
            <person name="Vandamme P."/>
            <person name="Eisen J.A."/>
            <person name="Garrity G."/>
            <person name="Hugenholtz P."/>
            <person name="Kyrpides N.C."/>
        </authorList>
    </citation>
    <scope>NUCLEOTIDE SEQUENCE [LARGE SCALE GENOMIC DNA]</scope>
    <source>
        <strain evidence="7 8">CGMCC 1.10116</strain>
    </source>
</reference>
<dbReference type="Gene3D" id="2.40.30.170">
    <property type="match status" value="1"/>
</dbReference>
<dbReference type="Gene3D" id="2.40.420.20">
    <property type="match status" value="1"/>
</dbReference>